<evidence type="ECO:0000256" key="2">
    <source>
        <dbReference type="ARBA" id="ARBA00022801"/>
    </source>
</evidence>
<dbReference type="CDD" id="cd03443">
    <property type="entry name" value="PaaI_thioesterase"/>
    <property type="match status" value="1"/>
</dbReference>
<dbReference type="InterPro" id="IPR003736">
    <property type="entry name" value="PAAI_dom"/>
</dbReference>
<name>A0A1X7KGT3_9BACT</name>
<keyword evidence="5" id="KW-1185">Reference proteome</keyword>
<dbReference type="GO" id="GO:0061522">
    <property type="term" value="F:1,4-dihydroxy-2-naphthoyl-CoA thioesterase activity"/>
    <property type="evidence" value="ECO:0007669"/>
    <property type="project" value="TreeGrafter"/>
</dbReference>
<dbReference type="SUPFAM" id="SSF54637">
    <property type="entry name" value="Thioesterase/thiol ester dehydrase-isomerase"/>
    <property type="match status" value="1"/>
</dbReference>
<dbReference type="PANTHER" id="PTHR43240">
    <property type="entry name" value="1,4-DIHYDROXY-2-NAPHTHOYL-COA THIOESTERASE 1"/>
    <property type="match status" value="1"/>
</dbReference>
<feature type="domain" description="Thioesterase" evidence="3">
    <location>
        <begin position="75"/>
        <end position="153"/>
    </location>
</feature>
<dbReference type="InterPro" id="IPR029069">
    <property type="entry name" value="HotDog_dom_sf"/>
</dbReference>
<dbReference type="NCBIfam" id="TIGR00369">
    <property type="entry name" value="unchar_dom_1"/>
    <property type="match status" value="1"/>
</dbReference>
<dbReference type="OrthoDB" id="9798208at2"/>
<dbReference type="Proteomes" id="UP000193804">
    <property type="component" value="Unassembled WGS sequence"/>
</dbReference>
<proteinExistence type="inferred from homology"/>
<comment type="similarity">
    <text evidence="1">Belongs to the thioesterase PaaI family.</text>
</comment>
<evidence type="ECO:0000259" key="3">
    <source>
        <dbReference type="Pfam" id="PF03061"/>
    </source>
</evidence>
<organism evidence="4 5">
    <name type="scientific">Marivirga sericea</name>
    <dbReference type="NCBI Taxonomy" id="1028"/>
    <lineage>
        <taxon>Bacteria</taxon>
        <taxon>Pseudomonadati</taxon>
        <taxon>Bacteroidota</taxon>
        <taxon>Cytophagia</taxon>
        <taxon>Cytophagales</taxon>
        <taxon>Marivirgaceae</taxon>
        <taxon>Marivirga</taxon>
    </lineage>
</organism>
<dbReference type="EMBL" id="FXAW01000005">
    <property type="protein sequence ID" value="SMG39751.1"/>
    <property type="molecule type" value="Genomic_DNA"/>
</dbReference>
<accession>A0A1X7KGT3</accession>
<evidence type="ECO:0000256" key="1">
    <source>
        <dbReference type="ARBA" id="ARBA00008324"/>
    </source>
</evidence>
<dbReference type="InterPro" id="IPR006683">
    <property type="entry name" value="Thioestr_dom"/>
</dbReference>
<dbReference type="Gene3D" id="3.10.129.10">
    <property type="entry name" value="Hotdog Thioesterase"/>
    <property type="match status" value="1"/>
</dbReference>
<evidence type="ECO:0000313" key="5">
    <source>
        <dbReference type="Proteomes" id="UP000193804"/>
    </source>
</evidence>
<dbReference type="STRING" id="1028.SAMN05661096_02683"/>
<protein>
    <submittedName>
        <fullName evidence="4">1,4-dihydroxy-2-naphthoyl-CoA hydrolase</fullName>
    </submittedName>
</protein>
<keyword evidence="2 4" id="KW-0378">Hydrolase</keyword>
<sequence length="164" mass="18326">MFKIECESVIFGSKLQNRITAITMDRKFIQKPSLEELNKLGKNTISEVLGMSFTEVGDNHLVAKMPVDKRTHQPYGLLHGGASVVLAETLGSVAAMLMVDSEKFYCVGLDINANHIRGIKEGWVYGKTTPVHVGRTTQVWHIEIKNEREQLVCVSRITMAVVKK</sequence>
<dbReference type="Pfam" id="PF03061">
    <property type="entry name" value="4HBT"/>
    <property type="match status" value="1"/>
</dbReference>
<dbReference type="GO" id="GO:0005829">
    <property type="term" value="C:cytosol"/>
    <property type="evidence" value="ECO:0007669"/>
    <property type="project" value="TreeGrafter"/>
</dbReference>
<dbReference type="PANTHER" id="PTHR43240:SF5">
    <property type="entry name" value="1,4-DIHYDROXY-2-NAPHTHOYL-COA THIOESTERASE 1"/>
    <property type="match status" value="1"/>
</dbReference>
<gene>
    <name evidence="4" type="ORF">SAMN05661096_02683</name>
</gene>
<evidence type="ECO:0000313" key="4">
    <source>
        <dbReference type="EMBL" id="SMG39751.1"/>
    </source>
</evidence>
<reference evidence="5" key="1">
    <citation type="submission" date="2017-04" db="EMBL/GenBank/DDBJ databases">
        <authorList>
            <person name="Varghese N."/>
            <person name="Submissions S."/>
        </authorList>
    </citation>
    <scope>NUCLEOTIDE SEQUENCE [LARGE SCALE GENOMIC DNA]</scope>
    <source>
        <strain evidence="5">DSM 4125</strain>
    </source>
</reference>
<dbReference type="AlphaFoldDB" id="A0A1X7KGT3"/>